<evidence type="ECO:0000313" key="2">
    <source>
        <dbReference type="EMBL" id="KAF2769298.1"/>
    </source>
</evidence>
<dbReference type="EMBL" id="ML995835">
    <property type="protein sequence ID" value="KAF2769298.1"/>
    <property type="molecule type" value="Genomic_DNA"/>
</dbReference>
<proteinExistence type="predicted"/>
<name>A0A6G1LA49_9PEZI</name>
<organism evidence="2 3">
    <name type="scientific">Teratosphaeria nubilosa</name>
    <dbReference type="NCBI Taxonomy" id="161662"/>
    <lineage>
        <taxon>Eukaryota</taxon>
        <taxon>Fungi</taxon>
        <taxon>Dikarya</taxon>
        <taxon>Ascomycota</taxon>
        <taxon>Pezizomycotina</taxon>
        <taxon>Dothideomycetes</taxon>
        <taxon>Dothideomycetidae</taxon>
        <taxon>Mycosphaerellales</taxon>
        <taxon>Teratosphaeriaceae</taxon>
        <taxon>Teratosphaeria</taxon>
    </lineage>
</organism>
<reference evidence="2" key="1">
    <citation type="journal article" date="2020" name="Stud. Mycol.">
        <title>101 Dothideomycetes genomes: a test case for predicting lifestyles and emergence of pathogens.</title>
        <authorList>
            <person name="Haridas S."/>
            <person name="Albert R."/>
            <person name="Binder M."/>
            <person name="Bloem J."/>
            <person name="Labutti K."/>
            <person name="Salamov A."/>
            <person name="Andreopoulos B."/>
            <person name="Baker S."/>
            <person name="Barry K."/>
            <person name="Bills G."/>
            <person name="Bluhm B."/>
            <person name="Cannon C."/>
            <person name="Castanera R."/>
            <person name="Culley D."/>
            <person name="Daum C."/>
            <person name="Ezra D."/>
            <person name="Gonzalez J."/>
            <person name="Henrissat B."/>
            <person name="Kuo A."/>
            <person name="Liang C."/>
            <person name="Lipzen A."/>
            <person name="Lutzoni F."/>
            <person name="Magnuson J."/>
            <person name="Mondo S."/>
            <person name="Nolan M."/>
            <person name="Ohm R."/>
            <person name="Pangilinan J."/>
            <person name="Park H.-J."/>
            <person name="Ramirez L."/>
            <person name="Alfaro M."/>
            <person name="Sun H."/>
            <person name="Tritt A."/>
            <person name="Yoshinaga Y."/>
            <person name="Zwiers L.-H."/>
            <person name="Turgeon B."/>
            <person name="Goodwin S."/>
            <person name="Spatafora J."/>
            <person name="Crous P."/>
            <person name="Grigoriev I."/>
        </authorList>
    </citation>
    <scope>NUCLEOTIDE SEQUENCE</scope>
    <source>
        <strain evidence="2">CBS 116005</strain>
    </source>
</reference>
<dbReference type="Proteomes" id="UP000799436">
    <property type="component" value="Unassembled WGS sequence"/>
</dbReference>
<evidence type="ECO:0000313" key="3">
    <source>
        <dbReference type="Proteomes" id="UP000799436"/>
    </source>
</evidence>
<sequence>MVPKTSFPPVHHHPRLTKPLKAADAQKQLAAFLTQTSTKPYLHPDAILSASGIQYSAQSGPNGGLALHHLRRMEAGLRGENLIAESAEELAEQFGALPHGDDTRVDALIENRTGGAKRKRSMDEVGQWAEDASEAAYGDVSRAGATEDWEDKEQYELNQRPVEGEVGERDGAEVVRQDGEVPVVAEEKKVLSEVDRKARKAAKKEKNKARKAGVQVD</sequence>
<protein>
    <submittedName>
        <fullName evidence="2">Uncharacterized protein</fullName>
    </submittedName>
</protein>
<evidence type="ECO:0000256" key="1">
    <source>
        <dbReference type="SAM" id="MobiDB-lite"/>
    </source>
</evidence>
<keyword evidence="3" id="KW-1185">Reference proteome</keyword>
<dbReference type="OrthoDB" id="5426872at2759"/>
<feature type="compositionally biased region" description="Basic residues" evidence="1">
    <location>
        <begin position="197"/>
        <end position="211"/>
    </location>
</feature>
<feature type="region of interest" description="Disordered" evidence="1">
    <location>
        <begin position="194"/>
        <end position="217"/>
    </location>
</feature>
<gene>
    <name evidence="2" type="ORF">EJ03DRAFT_98148</name>
</gene>
<dbReference type="AlphaFoldDB" id="A0A6G1LA49"/>
<accession>A0A6G1LA49</accession>